<dbReference type="InterPro" id="IPR012867">
    <property type="entry name" value="DUF1648"/>
</dbReference>
<dbReference type="InterPro" id="IPR026272">
    <property type="entry name" value="SdpI"/>
</dbReference>
<dbReference type="Proteomes" id="UP001161691">
    <property type="component" value="Unassembled WGS sequence"/>
</dbReference>
<comment type="caution">
    <text evidence="3">The sequence shown here is derived from an EMBL/GenBank/DDBJ whole genome shotgun (WGS) entry which is preliminary data.</text>
</comment>
<keyword evidence="1" id="KW-1133">Transmembrane helix</keyword>
<dbReference type="EMBL" id="JAGRPV010000001">
    <property type="protein sequence ID" value="MDI4649633.1"/>
    <property type="molecule type" value="Genomic_DNA"/>
</dbReference>
<name>A0ABT6TS06_9BACL</name>
<protein>
    <submittedName>
        <fullName evidence="3">SdpI family protein</fullName>
    </submittedName>
</protein>
<evidence type="ECO:0000313" key="3">
    <source>
        <dbReference type="EMBL" id="MDI4649633.1"/>
    </source>
</evidence>
<dbReference type="PANTHER" id="PTHR37810:SF5">
    <property type="entry name" value="IMMUNITY PROTEIN SDPI"/>
    <property type="match status" value="1"/>
</dbReference>
<keyword evidence="4" id="KW-1185">Reference proteome</keyword>
<dbReference type="Pfam" id="PF13630">
    <property type="entry name" value="SdpI"/>
    <property type="match status" value="1"/>
</dbReference>
<evidence type="ECO:0000313" key="4">
    <source>
        <dbReference type="Proteomes" id="UP001161691"/>
    </source>
</evidence>
<accession>A0ABT6TS06</accession>
<evidence type="ECO:0000256" key="1">
    <source>
        <dbReference type="SAM" id="Phobius"/>
    </source>
</evidence>
<dbReference type="PANTHER" id="PTHR37810">
    <property type="entry name" value="IMMUNITY PROTEIN SDPI"/>
    <property type="match status" value="1"/>
</dbReference>
<feature type="transmembrane region" description="Helical" evidence="1">
    <location>
        <begin position="101"/>
        <end position="120"/>
    </location>
</feature>
<feature type="domain" description="DUF1648" evidence="2">
    <location>
        <begin position="27"/>
        <end position="69"/>
    </location>
</feature>
<dbReference type="PIRSF" id="PIRSF038959">
    <property type="entry name" value="SdpI"/>
    <property type="match status" value="1"/>
</dbReference>
<feature type="transmembrane region" description="Helical" evidence="1">
    <location>
        <begin position="176"/>
        <end position="194"/>
    </location>
</feature>
<feature type="transmembrane region" description="Helical" evidence="1">
    <location>
        <begin position="200"/>
        <end position="221"/>
    </location>
</feature>
<organism evidence="3 4">
    <name type="scientific">Cohnella hashimotonis</name>
    <dbReference type="NCBI Taxonomy" id="2826895"/>
    <lineage>
        <taxon>Bacteria</taxon>
        <taxon>Bacillati</taxon>
        <taxon>Bacillota</taxon>
        <taxon>Bacilli</taxon>
        <taxon>Bacillales</taxon>
        <taxon>Paenibacillaceae</taxon>
        <taxon>Cohnella</taxon>
    </lineage>
</organism>
<dbReference type="InterPro" id="IPR025962">
    <property type="entry name" value="SdpI/YhfL"/>
</dbReference>
<keyword evidence="1" id="KW-0472">Membrane</keyword>
<dbReference type="Pfam" id="PF07853">
    <property type="entry name" value="DUF1648"/>
    <property type="match status" value="1"/>
</dbReference>
<dbReference type="RefSeq" id="WP_282912248.1">
    <property type="nucleotide sequence ID" value="NZ_JAGRPV010000001.1"/>
</dbReference>
<sequence>MNKHEYTQEKLAWSGKDWLLLGINALIFVVMFILFNDDLPAEVGTHFNGQGEQDGSMSKPFFWLFNGIITVALPAVLSLLRTIDPRRQNYRFFNDYYYLTRWAVSLFLQAILLVVIFVNLDYNVPTLHLVLGGLGLLWIVIGNRMGQLRSNFFFGIKTPWALMDEHNWKLTHRLSARLWFIAGIVMFISAWIIASAWIMPVLITCVLVSSLVPFAYSYMLYMRKAQS</sequence>
<reference evidence="3" key="1">
    <citation type="submission" date="2023-04" db="EMBL/GenBank/DDBJ databases">
        <title>Comparative genomic analysis of Cohnella hashimotonis sp. nov., isolated from the International Space Station.</title>
        <authorList>
            <person name="Venkateswaran K."/>
            <person name="Simpson A."/>
        </authorList>
    </citation>
    <scope>NUCLEOTIDE SEQUENCE</scope>
    <source>
        <strain evidence="3">F6_2S_P_1</strain>
    </source>
</reference>
<feature type="transmembrane region" description="Helical" evidence="1">
    <location>
        <begin position="18"/>
        <end position="35"/>
    </location>
</feature>
<feature type="transmembrane region" description="Helical" evidence="1">
    <location>
        <begin position="126"/>
        <end position="143"/>
    </location>
</feature>
<keyword evidence="1" id="KW-0812">Transmembrane</keyword>
<feature type="transmembrane region" description="Helical" evidence="1">
    <location>
        <begin position="61"/>
        <end position="80"/>
    </location>
</feature>
<evidence type="ECO:0000259" key="2">
    <source>
        <dbReference type="Pfam" id="PF07853"/>
    </source>
</evidence>
<gene>
    <name evidence="3" type="ORF">KB449_32190</name>
</gene>
<proteinExistence type="predicted"/>